<dbReference type="InterPro" id="IPR011989">
    <property type="entry name" value="ARM-like"/>
</dbReference>
<dbReference type="Gene3D" id="1.25.10.10">
    <property type="entry name" value="Leucine-rich Repeat Variant"/>
    <property type="match status" value="1"/>
</dbReference>
<dbReference type="Proteomes" id="UP000014500">
    <property type="component" value="Unassembled WGS sequence"/>
</dbReference>
<dbReference type="InterPro" id="IPR057566">
    <property type="entry name" value="TPR_TTI1_N"/>
</dbReference>
<dbReference type="PANTHER" id="PTHR18460:SF3">
    <property type="entry name" value="TELO2-INTERACTING PROTEIN 1 HOMOLOG"/>
    <property type="match status" value="1"/>
</dbReference>
<accession>T1IL41</accession>
<reference evidence="3" key="1">
    <citation type="submission" date="2011-05" db="EMBL/GenBank/DDBJ databases">
        <authorList>
            <person name="Richards S.R."/>
            <person name="Qu J."/>
            <person name="Jiang H."/>
            <person name="Jhangiani S.N."/>
            <person name="Agravi P."/>
            <person name="Goodspeed R."/>
            <person name="Gross S."/>
            <person name="Mandapat C."/>
            <person name="Jackson L."/>
            <person name="Mathew T."/>
            <person name="Pu L."/>
            <person name="Thornton R."/>
            <person name="Saada N."/>
            <person name="Wilczek-Boney K.B."/>
            <person name="Lee S."/>
            <person name="Kovar C."/>
            <person name="Wu Y."/>
            <person name="Scherer S.E."/>
            <person name="Worley K.C."/>
            <person name="Muzny D.M."/>
            <person name="Gibbs R."/>
        </authorList>
    </citation>
    <scope>NUCLEOTIDE SEQUENCE</scope>
    <source>
        <strain evidence="3">Brora</strain>
    </source>
</reference>
<dbReference type="PANTHER" id="PTHR18460">
    <property type="entry name" value="TEL2 INTERACTING PROTEIN 1 TTI1 FAMILY MEMBER"/>
    <property type="match status" value="1"/>
</dbReference>
<name>T1IL41_STRMM</name>
<protein>
    <recommendedName>
        <fullName evidence="1">TTI1 N-terminal TPR domain-containing protein</fullName>
    </recommendedName>
</protein>
<dbReference type="SUPFAM" id="SSF48371">
    <property type="entry name" value="ARM repeat"/>
    <property type="match status" value="1"/>
</dbReference>
<dbReference type="GO" id="GO:0005737">
    <property type="term" value="C:cytoplasm"/>
    <property type="evidence" value="ECO:0007669"/>
    <property type="project" value="TreeGrafter"/>
</dbReference>
<reference evidence="2" key="2">
    <citation type="submission" date="2015-02" db="UniProtKB">
        <authorList>
            <consortium name="EnsemblMetazoa"/>
        </authorList>
    </citation>
    <scope>IDENTIFICATION</scope>
</reference>
<dbReference type="eggNOG" id="KOG4524">
    <property type="taxonomic scope" value="Eukaryota"/>
</dbReference>
<dbReference type="STRING" id="126957.T1IL41"/>
<dbReference type="InterPro" id="IPR016024">
    <property type="entry name" value="ARM-type_fold"/>
</dbReference>
<dbReference type="InterPro" id="IPR052587">
    <property type="entry name" value="TELO2-interacting_protein_1"/>
</dbReference>
<dbReference type="Pfam" id="PF24173">
    <property type="entry name" value="TPR_TTI1_N"/>
    <property type="match status" value="1"/>
</dbReference>
<dbReference type="OMA" id="QKDIRHE"/>
<dbReference type="EMBL" id="JH430724">
    <property type="status" value="NOT_ANNOTATED_CDS"/>
    <property type="molecule type" value="Genomic_DNA"/>
</dbReference>
<evidence type="ECO:0000313" key="3">
    <source>
        <dbReference type="Proteomes" id="UP000014500"/>
    </source>
</evidence>
<keyword evidence="3" id="KW-1185">Reference proteome</keyword>
<evidence type="ECO:0000313" key="2">
    <source>
        <dbReference type="EnsemblMetazoa" id="SMAR001660-PA"/>
    </source>
</evidence>
<dbReference type="InterPro" id="IPR049362">
    <property type="entry name" value="TTI1_rpt"/>
</dbReference>
<sequence>MDNSEAFAILRPVCVKLTKEISKQNVFILRETLKLVNKKCLQDLQEYVLFPLQFILKSKNNNEDLLQNAVEVISEILQSTKIKNLDLFENILLNVVILISHPKDGGKICDVSEELKMAVVHCFSSLFENSTKDVMKSFYTQFIAQLGHLVFVLVRLAENETNKQLRIKSIECLLVISCSESKNNLKKLTSQSFASFLPGISMSLCKIITGNITQGHSILTVSLNAWARIVSLVLGDSNLKSSKTDLNDKTVHSVKLPIITKNDEWVKDTASKLSILIDKIVELTSNSDWRVRLGLANWAGTLLIDCNKSLINCGGPLLEVLITLSEDERTIVSKRSGELMQQVEKSRPINDLVQENIHNLITKLPRIVRISDDDKKLSTLRLLIGYIRILVISNGNMDGLLLSYPQLTRLGHTLMQLTELECGNVQLLTEKTISRDNLVEFEAKPMKKVFKHFRDEKIYLNFVILCRLLGKHGDLNLLIDHCLELFHNSNVYKCQSVLLMTELVMGAAENMENDDSDVIEVVKLLLDEYLQPSVWYLSLSLDPEVGNKSLQQVNNNIWLISLILESIAAFSQILKGKFDPFLIDVLYPVLEKMGNELTVVSHSSFYCVSVISSNVGYESISDLIYKNCDYLLNSLTMKLQHVERNPDVTKVLRVIFMNSQSDVLGLIIDSIELLFSGLDNFHREISERFMLVLNTLMCSFLVWFPVDDQVTLFFYKKNLIH</sequence>
<dbReference type="Pfam" id="PF21547">
    <property type="entry name" value="TTI1"/>
    <property type="match status" value="1"/>
</dbReference>
<dbReference type="AlphaFoldDB" id="T1IL41"/>
<dbReference type="Pfam" id="PF24176">
    <property type="entry name" value="TPR_TTI1_2nd"/>
    <property type="match status" value="1"/>
</dbReference>
<organism evidence="2 3">
    <name type="scientific">Strigamia maritima</name>
    <name type="common">European centipede</name>
    <name type="synonym">Geophilus maritimus</name>
    <dbReference type="NCBI Taxonomy" id="126957"/>
    <lineage>
        <taxon>Eukaryota</taxon>
        <taxon>Metazoa</taxon>
        <taxon>Ecdysozoa</taxon>
        <taxon>Arthropoda</taxon>
        <taxon>Myriapoda</taxon>
        <taxon>Chilopoda</taxon>
        <taxon>Pleurostigmophora</taxon>
        <taxon>Geophilomorpha</taxon>
        <taxon>Linotaeniidae</taxon>
        <taxon>Strigamia</taxon>
    </lineage>
</organism>
<feature type="domain" description="TTI1 N-terminal TPR" evidence="1">
    <location>
        <begin position="7"/>
        <end position="328"/>
    </location>
</feature>
<proteinExistence type="predicted"/>
<dbReference type="PhylomeDB" id="T1IL41"/>
<evidence type="ECO:0000259" key="1">
    <source>
        <dbReference type="Pfam" id="PF24173"/>
    </source>
</evidence>
<dbReference type="EnsemblMetazoa" id="SMAR001660-RA">
    <property type="protein sequence ID" value="SMAR001660-PA"/>
    <property type="gene ID" value="SMAR001660"/>
</dbReference>
<dbReference type="HOGENOM" id="CLU_004815_0_0_1"/>